<dbReference type="OrthoDB" id="5980302at2759"/>
<evidence type="ECO:0000256" key="2">
    <source>
        <dbReference type="ARBA" id="ARBA00022574"/>
    </source>
</evidence>
<evidence type="ECO:0000256" key="1">
    <source>
        <dbReference type="ARBA" id="ARBA00014901"/>
    </source>
</evidence>
<evidence type="ECO:0000313" key="6">
    <source>
        <dbReference type="Proteomes" id="UP000786811"/>
    </source>
</evidence>
<keyword evidence="2 4" id="KW-0853">WD repeat</keyword>
<reference evidence="5" key="1">
    <citation type="submission" date="2021-04" db="EMBL/GenBank/DDBJ databases">
        <authorList>
            <person name="Chebbi M.A.C M."/>
        </authorList>
    </citation>
    <scope>NUCLEOTIDE SEQUENCE</scope>
</reference>
<feature type="non-terminal residue" evidence="5">
    <location>
        <position position="1"/>
    </location>
</feature>
<dbReference type="InterPro" id="IPR051242">
    <property type="entry name" value="WD-EF-hand_domain"/>
</dbReference>
<accession>A0A8J2HKC7</accession>
<proteinExistence type="predicted"/>
<dbReference type="PROSITE" id="PS50294">
    <property type="entry name" value="WD_REPEATS_REGION"/>
    <property type="match status" value="1"/>
</dbReference>
<dbReference type="AlphaFoldDB" id="A0A8J2HKC7"/>
<evidence type="ECO:0000313" key="5">
    <source>
        <dbReference type="EMBL" id="CAG5100445.1"/>
    </source>
</evidence>
<organism evidence="5 6">
    <name type="scientific">Cotesia congregata</name>
    <name type="common">Parasitoid wasp</name>
    <name type="synonym">Apanteles congregatus</name>
    <dbReference type="NCBI Taxonomy" id="51543"/>
    <lineage>
        <taxon>Eukaryota</taxon>
        <taxon>Metazoa</taxon>
        <taxon>Ecdysozoa</taxon>
        <taxon>Arthropoda</taxon>
        <taxon>Hexapoda</taxon>
        <taxon>Insecta</taxon>
        <taxon>Pterygota</taxon>
        <taxon>Neoptera</taxon>
        <taxon>Endopterygota</taxon>
        <taxon>Hymenoptera</taxon>
        <taxon>Apocrita</taxon>
        <taxon>Ichneumonoidea</taxon>
        <taxon>Braconidae</taxon>
        <taxon>Microgastrinae</taxon>
        <taxon>Cotesia</taxon>
    </lineage>
</organism>
<dbReference type="InterPro" id="IPR015943">
    <property type="entry name" value="WD40/YVTN_repeat-like_dom_sf"/>
</dbReference>
<dbReference type="Gene3D" id="2.130.10.10">
    <property type="entry name" value="YVTN repeat-like/Quinoprotein amine dehydrogenase"/>
    <property type="match status" value="1"/>
</dbReference>
<keyword evidence="3" id="KW-0677">Repeat</keyword>
<dbReference type="InterPro" id="IPR001680">
    <property type="entry name" value="WD40_rpt"/>
</dbReference>
<gene>
    <name evidence="5" type="ORF">HICCMSTLAB_LOCUS9557</name>
</gene>
<protein>
    <recommendedName>
        <fullName evidence="1">WD repeat-containing protein on Y chromosome</fullName>
    </recommendedName>
</protein>
<feature type="repeat" description="WD" evidence="4">
    <location>
        <begin position="263"/>
        <end position="296"/>
    </location>
</feature>
<evidence type="ECO:0000256" key="3">
    <source>
        <dbReference type="ARBA" id="ARBA00022737"/>
    </source>
</evidence>
<sequence length="390" mass="44367">KITAIIWLKNRILCTGQNVKYITEFADTETGIYRKIWKQQHTDGITCVVVKVPKTLVTVSANGELVLWYLESGQPYKMHQIINPITRLIFYIILIIRIKHKQLLQNIKMYYKSNQYELLDMKTDNFNKKQQFTKATALALLFLTSRPMTPNVGSLLVSMNSGQIQGWSYHPAGGLLGTFSAIHNDKDWCLSLSTDPDNSFLITGHFLGYIKVWLLTNYLNKSSSNVNIAKLKLEFCFLWKDNILGRAKRAVRNQKLPMLLSSFRGHTMSVNSIQFIPNARLIISGSVDRTVRLWTLGGQYISTFGTFKSWKTILPSIPAATYYEDYDIPPDIKKIGSSTTIKVLKGGTVGGKIKKMGEAKEFSELSDDEKKLLYGKKLDESVLKCDTYLY</sequence>
<dbReference type="Proteomes" id="UP000786811">
    <property type="component" value="Unassembled WGS sequence"/>
</dbReference>
<dbReference type="SUPFAM" id="SSF50978">
    <property type="entry name" value="WD40 repeat-like"/>
    <property type="match status" value="1"/>
</dbReference>
<keyword evidence="6" id="KW-1185">Reference proteome</keyword>
<dbReference type="EMBL" id="CAJNRD030001122">
    <property type="protein sequence ID" value="CAG5100445.1"/>
    <property type="molecule type" value="Genomic_DNA"/>
</dbReference>
<dbReference type="PANTHER" id="PTHR44324">
    <property type="entry name" value="WD40 REPEAT DOMAIN 95"/>
    <property type="match status" value="1"/>
</dbReference>
<dbReference type="SMART" id="SM00320">
    <property type="entry name" value="WD40"/>
    <property type="match status" value="3"/>
</dbReference>
<evidence type="ECO:0000256" key="4">
    <source>
        <dbReference type="PROSITE-ProRule" id="PRU00221"/>
    </source>
</evidence>
<dbReference type="PROSITE" id="PS50082">
    <property type="entry name" value="WD_REPEATS_2"/>
    <property type="match status" value="1"/>
</dbReference>
<comment type="caution">
    <text evidence="5">The sequence shown here is derived from an EMBL/GenBank/DDBJ whole genome shotgun (WGS) entry which is preliminary data.</text>
</comment>
<name>A0A8J2HKC7_COTCN</name>
<dbReference type="InterPro" id="IPR036322">
    <property type="entry name" value="WD40_repeat_dom_sf"/>
</dbReference>
<dbReference type="Pfam" id="PF00400">
    <property type="entry name" value="WD40"/>
    <property type="match status" value="2"/>
</dbReference>
<dbReference type="PANTHER" id="PTHR44324:SF6">
    <property type="entry name" value="EF-HAND CALCIUM BINDING DOMAIN 8"/>
    <property type="match status" value="1"/>
</dbReference>